<comment type="similarity">
    <text evidence="1">Belongs to the glycosyltransferase 28 family.</text>
</comment>
<dbReference type="Pfam" id="PF06925">
    <property type="entry name" value="MGDG_synth"/>
    <property type="match status" value="1"/>
</dbReference>
<evidence type="ECO:0000256" key="1">
    <source>
        <dbReference type="ARBA" id="ARBA00006962"/>
    </source>
</evidence>
<feature type="non-terminal residue" evidence="5">
    <location>
        <position position="168"/>
    </location>
</feature>
<evidence type="ECO:0000313" key="5">
    <source>
        <dbReference type="EMBL" id="KKH59802.1"/>
    </source>
</evidence>
<keyword evidence="3" id="KW-0808">Transferase</keyword>
<sequence length="168" mass="19683">YEVLISKNSRLYNHFYYKKNYNEYSQVDDIIYNLYLPKISSYICSIDPRVIISTFPVCSGFISKYKEKYHSTIPLVTCITDVVDSWEWIHPNTNMYFVANDEIKEKLIKKGVSKEIIYPSGIPVRSQFFNRQENSPLLNVFNISVEDYIVLIMGGGMGILPEEKEFYI</sequence>
<dbReference type="RefSeq" id="WP_200898953.1">
    <property type="nucleotide sequence ID" value="NZ_JJQO01000311.1"/>
</dbReference>
<dbReference type="GO" id="GO:0016020">
    <property type="term" value="C:membrane"/>
    <property type="evidence" value="ECO:0007669"/>
    <property type="project" value="GOC"/>
</dbReference>
<keyword evidence="2" id="KW-0328">Glycosyltransferase</keyword>
<protein>
    <recommendedName>
        <fullName evidence="4">Diacylglycerol glucosyltransferase N-terminal domain-containing protein</fullName>
    </recommendedName>
</protein>
<dbReference type="EMBL" id="JJQO01000311">
    <property type="protein sequence ID" value="KKH59802.1"/>
    <property type="molecule type" value="Genomic_DNA"/>
</dbReference>
<name>A0A0F8P9V8_METMZ</name>
<dbReference type="GO" id="GO:0009247">
    <property type="term" value="P:glycolipid biosynthetic process"/>
    <property type="evidence" value="ECO:0007669"/>
    <property type="project" value="InterPro"/>
</dbReference>
<dbReference type="InterPro" id="IPR050519">
    <property type="entry name" value="Glycosyltransf_28_UgtP"/>
</dbReference>
<accession>A0A0F8P9V8</accession>
<comment type="caution">
    <text evidence="5">The sequence shown here is derived from an EMBL/GenBank/DDBJ whole genome shotgun (WGS) entry which is preliminary data.</text>
</comment>
<proteinExistence type="inferred from homology"/>
<organism evidence="5 6">
    <name type="scientific">Methanosarcina mazei</name>
    <name type="common">Methanosarcina frisia</name>
    <dbReference type="NCBI Taxonomy" id="2209"/>
    <lineage>
        <taxon>Archaea</taxon>
        <taxon>Methanobacteriati</taxon>
        <taxon>Methanobacteriota</taxon>
        <taxon>Stenosarchaea group</taxon>
        <taxon>Methanomicrobia</taxon>
        <taxon>Methanosarcinales</taxon>
        <taxon>Methanosarcinaceae</taxon>
        <taxon>Methanosarcina</taxon>
    </lineage>
</organism>
<dbReference type="AlphaFoldDB" id="A0A0F8P9V8"/>
<feature type="non-terminal residue" evidence="5">
    <location>
        <position position="1"/>
    </location>
</feature>
<evidence type="ECO:0000313" key="6">
    <source>
        <dbReference type="Proteomes" id="UP000034692"/>
    </source>
</evidence>
<dbReference type="InterPro" id="IPR009695">
    <property type="entry name" value="Diacylglyc_glucosyltr_N"/>
</dbReference>
<dbReference type="GO" id="GO:0016758">
    <property type="term" value="F:hexosyltransferase activity"/>
    <property type="evidence" value="ECO:0007669"/>
    <property type="project" value="InterPro"/>
</dbReference>
<evidence type="ECO:0000256" key="2">
    <source>
        <dbReference type="ARBA" id="ARBA00022676"/>
    </source>
</evidence>
<evidence type="ECO:0000259" key="4">
    <source>
        <dbReference type="Pfam" id="PF06925"/>
    </source>
</evidence>
<dbReference type="PANTHER" id="PTHR43025:SF3">
    <property type="entry name" value="MONOGALACTOSYLDIACYLGLYCEROL SYNTHASE 1, CHLOROPLASTIC"/>
    <property type="match status" value="1"/>
</dbReference>
<evidence type="ECO:0000256" key="3">
    <source>
        <dbReference type="ARBA" id="ARBA00022679"/>
    </source>
</evidence>
<feature type="domain" description="Diacylglycerol glucosyltransferase N-terminal" evidence="4">
    <location>
        <begin position="5"/>
        <end position="124"/>
    </location>
</feature>
<dbReference type="SUPFAM" id="SSF53756">
    <property type="entry name" value="UDP-Glycosyltransferase/glycogen phosphorylase"/>
    <property type="match status" value="1"/>
</dbReference>
<gene>
    <name evidence="5" type="ORF">DU75_12135</name>
</gene>
<reference evidence="5 6" key="1">
    <citation type="journal article" date="2015" name="ISME J.">
        <title>Genomic and phenotypic differentiation among Methanosarcina mazei populations from Columbia River sediment.</title>
        <authorList>
            <person name="Youngblut N.D."/>
            <person name="Wirth J.S."/>
            <person name="Henriksen J.R."/>
            <person name="Smith M."/>
            <person name="Simon H."/>
            <person name="Metcalf W.W."/>
            <person name="Whitaker R.J."/>
        </authorList>
    </citation>
    <scope>NUCLEOTIDE SEQUENCE [LARGE SCALE GENOMIC DNA]</scope>
    <source>
        <strain evidence="5 6">1.H.A.2.7</strain>
    </source>
</reference>
<dbReference type="PANTHER" id="PTHR43025">
    <property type="entry name" value="MONOGALACTOSYLDIACYLGLYCEROL SYNTHASE"/>
    <property type="match status" value="1"/>
</dbReference>
<dbReference type="Proteomes" id="UP000034692">
    <property type="component" value="Unassembled WGS sequence"/>
</dbReference>